<dbReference type="AlphaFoldDB" id="A0A173VYD3"/>
<sequence length="45" mass="5368">MTIECLRSVHSIVYKKIFVDIINMTYSCRVMLDMICMECGNYEDR</sequence>
<evidence type="ECO:0000313" key="1">
    <source>
        <dbReference type="EMBL" id="CUN31626.1"/>
    </source>
</evidence>
<reference evidence="1 2" key="1">
    <citation type="submission" date="2015-09" db="EMBL/GenBank/DDBJ databases">
        <authorList>
            <consortium name="Pathogen Informatics"/>
        </authorList>
    </citation>
    <scope>NUCLEOTIDE SEQUENCE [LARGE SCALE GENOMIC DNA]</scope>
    <source>
        <strain evidence="1 2">2789STDY5608887</strain>
    </source>
</reference>
<organism evidence="1 2">
    <name type="scientific">Roseburia inulinivorans</name>
    <dbReference type="NCBI Taxonomy" id="360807"/>
    <lineage>
        <taxon>Bacteria</taxon>
        <taxon>Bacillati</taxon>
        <taxon>Bacillota</taxon>
        <taxon>Clostridia</taxon>
        <taxon>Lachnospirales</taxon>
        <taxon>Lachnospiraceae</taxon>
        <taxon>Roseburia</taxon>
    </lineage>
</organism>
<accession>A0A173VYD3</accession>
<dbReference type="EMBL" id="CYXX01000058">
    <property type="protein sequence ID" value="CUN31626.1"/>
    <property type="molecule type" value="Genomic_DNA"/>
</dbReference>
<dbReference type="Proteomes" id="UP000095453">
    <property type="component" value="Unassembled WGS sequence"/>
</dbReference>
<gene>
    <name evidence="1" type="ORF">ERS852444_03636</name>
</gene>
<proteinExistence type="predicted"/>
<protein>
    <submittedName>
        <fullName evidence="1">Uncharacterized protein</fullName>
    </submittedName>
</protein>
<evidence type="ECO:0000313" key="2">
    <source>
        <dbReference type="Proteomes" id="UP000095453"/>
    </source>
</evidence>
<name>A0A173VYD3_9FIRM</name>